<feature type="compositionally biased region" description="Pro residues" evidence="1">
    <location>
        <begin position="129"/>
        <end position="162"/>
    </location>
</feature>
<evidence type="ECO:0000313" key="2">
    <source>
        <dbReference type="EMBL" id="MEP0949590.1"/>
    </source>
</evidence>
<comment type="caution">
    <text evidence="2">The sequence shown here is derived from an EMBL/GenBank/DDBJ whole genome shotgun (WGS) entry which is preliminary data.</text>
</comment>
<keyword evidence="3" id="KW-1185">Reference proteome</keyword>
<name>A0ABV0KA11_9CYAN</name>
<sequence>MSPLPEPNLDTLREMMGAPDLAEPLVAEEAFSEPVQSERPFWKLPVPKLVLIGSALVPVFALAGVFIAGSRQGDTPGTTTTLPEANPTEAQPQTVEAELEQARAEIAALKAQMALEDQGAVQTTTSGAPPRPTTTPTPSPPTSVATPPRPTSQPVASAPPPTISARPASPAVSYPAPTPRLQPAATATPVVSRPSAVPAAPTSAAAPAVDLVERWQQLAQVGSYGSLPLPEESAEPASVPEPVAQAQFASATTLPPAPAPVSPPESIPAEATPEFSTAEVPDLEGVADPEELATADVEELSPPAILTTAEERILQPPSIPASLVAGTQSNGSLATPVILDSTAEGNNLLVVLSEPLVDSQGQVAIPAGGELVVQVEAVSDSGLVQLSATQAIWNDQGQSRELVLPQGVIQIRGQGGTPLQAEAYDDIGPGIAAMDAGQFALGSIRRASELYTRPNTRVETGSGSTVVTSENPAPNVLAGVLEGGTDAILDTITERNQRAIEELEQRPRIAYIEAGRPVQVFVNQSMQMPI</sequence>
<reference evidence="2 3" key="1">
    <citation type="submission" date="2022-04" db="EMBL/GenBank/DDBJ databases">
        <title>Positive selection, recombination, and allopatry shape intraspecific diversity of widespread and dominant cyanobacteria.</title>
        <authorList>
            <person name="Wei J."/>
            <person name="Shu W."/>
            <person name="Hu C."/>
        </authorList>
    </citation>
    <scope>NUCLEOTIDE SEQUENCE [LARGE SCALE GENOMIC DNA]</scope>
    <source>
        <strain evidence="2 3">DQ-A4</strain>
    </source>
</reference>
<accession>A0ABV0KA11</accession>
<dbReference type="EMBL" id="JAMPKX010000013">
    <property type="protein sequence ID" value="MEP0949590.1"/>
    <property type="molecule type" value="Genomic_DNA"/>
</dbReference>
<dbReference type="RefSeq" id="WP_190707040.1">
    <property type="nucleotide sequence ID" value="NZ_JAMPKX010000013.1"/>
</dbReference>
<protein>
    <submittedName>
        <fullName evidence="2">Uncharacterized protein</fullName>
    </submittedName>
</protein>
<dbReference type="Proteomes" id="UP001482513">
    <property type="component" value="Unassembled WGS sequence"/>
</dbReference>
<dbReference type="PRINTS" id="PR01217">
    <property type="entry name" value="PRICHEXTENSN"/>
</dbReference>
<evidence type="ECO:0000256" key="1">
    <source>
        <dbReference type="SAM" id="MobiDB-lite"/>
    </source>
</evidence>
<gene>
    <name evidence="2" type="ORF">NC992_22115</name>
</gene>
<feature type="region of interest" description="Disordered" evidence="1">
    <location>
        <begin position="118"/>
        <end position="189"/>
    </location>
</feature>
<feature type="region of interest" description="Disordered" evidence="1">
    <location>
        <begin position="249"/>
        <end position="269"/>
    </location>
</feature>
<feature type="region of interest" description="Disordered" evidence="1">
    <location>
        <begin position="71"/>
        <end position="90"/>
    </location>
</feature>
<evidence type="ECO:0000313" key="3">
    <source>
        <dbReference type="Proteomes" id="UP001482513"/>
    </source>
</evidence>
<proteinExistence type="predicted"/>
<feature type="compositionally biased region" description="Polar residues" evidence="1">
    <location>
        <begin position="72"/>
        <end position="90"/>
    </location>
</feature>
<organism evidence="2 3">
    <name type="scientific">Leptolyngbya subtilissima DQ-A4</name>
    <dbReference type="NCBI Taxonomy" id="2933933"/>
    <lineage>
        <taxon>Bacteria</taxon>
        <taxon>Bacillati</taxon>
        <taxon>Cyanobacteriota</taxon>
        <taxon>Cyanophyceae</taxon>
        <taxon>Leptolyngbyales</taxon>
        <taxon>Leptolyngbyaceae</taxon>
        <taxon>Leptolyngbya group</taxon>
        <taxon>Leptolyngbya</taxon>
    </lineage>
</organism>
<feature type="compositionally biased region" description="Pro residues" evidence="1">
    <location>
        <begin position="255"/>
        <end position="266"/>
    </location>
</feature>